<sequence length="536" mass="59035">MIRARELTNLTSDDGPGPFIANISPVFVVGENIDTDQIIPAEYLTVVPSKPEEYHKLGSYAFSGLPSPAYPTPFIAPGEKSSHYAVIIAGPNFGCGSSCEDAPVALGAAGARHRGGELRANLLPQLRGYGEVYPLELAEAGAWKECETGHRVTVDIGKSVMINHDTDKEYKLKPKLLWLACGGIQMCQKRVLSGMEGSLVGSAGASWSSIAAARRRAGWSGARFFRYSCYFRDEPARASCSSVSMLPRAANSVARIEAWNGNGHMWTTSLEDRSFVLVACEDCYGGMVVDADRLPSDTAAFARSLAASLAYWKSAGKKGVWLKLPLYRSDYIPLAVKEGFRYHHAEESYLMLTYWIPDGPCLLPANASHQVGVGGFVINDRMEVLVVQEKYSASILSGAWKLPTGFIHASEEIFTGAVREVKEETGIDTEFVELIAFRHAHNVAFQKSDLFFICMLRPVSNDIKIDGMEIQAAKWMPLAEFIRQPFIEDDHMFRKIADICVRRLRKRYCGLTAHNVVSKFDGGTSTLYYNVAEPGR</sequence>
<dbReference type="InterPro" id="IPR015928">
    <property type="entry name" value="Aconitase/3IPM_dehydase_swvl"/>
</dbReference>
<dbReference type="Pfam" id="PF18290">
    <property type="entry name" value="Nudix_hydro"/>
    <property type="match status" value="1"/>
</dbReference>
<dbReference type="Proteomes" id="UP001054889">
    <property type="component" value="Unassembled WGS sequence"/>
</dbReference>
<evidence type="ECO:0000313" key="5">
    <source>
        <dbReference type="EMBL" id="GJM86332.1"/>
    </source>
</evidence>
<reference evidence="5" key="1">
    <citation type="journal article" date="2018" name="DNA Res.">
        <title>Multiple hybrid de novo genome assembly of finger millet, an orphan allotetraploid crop.</title>
        <authorList>
            <person name="Hatakeyama M."/>
            <person name="Aluri S."/>
            <person name="Balachadran M.T."/>
            <person name="Sivarajan S.R."/>
            <person name="Patrignani A."/>
            <person name="Gruter S."/>
            <person name="Poveda L."/>
            <person name="Shimizu-Inatsugi R."/>
            <person name="Baeten J."/>
            <person name="Francoijs K.J."/>
            <person name="Nataraja K.N."/>
            <person name="Reddy Y.A.N."/>
            <person name="Phadnis S."/>
            <person name="Ravikumar R.L."/>
            <person name="Schlapbach R."/>
            <person name="Sreeman S.M."/>
            <person name="Shimizu K.K."/>
        </authorList>
    </citation>
    <scope>NUCLEOTIDE SEQUENCE</scope>
</reference>
<evidence type="ECO:0000313" key="6">
    <source>
        <dbReference type="Proteomes" id="UP001054889"/>
    </source>
</evidence>
<dbReference type="Gene3D" id="3.20.19.10">
    <property type="entry name" value="Aconitase, domain 4"/>
    <property type="match status" value="1"/>
</dbReference>
<reference evidence="5" key="2">
    <citation type="submission" date="2021-12" db="EMBL/GenBank/DDBJ databases">
        <title>Resequencing data analysis of finger millet.</title>
        <authorList>
            <person name="Hatakeyama M."/>
            <person name="Aluri S."/>
            <person name="Balachadran M.T."/>
            <person name="Sivarajan S.R."/>
            <person name="Poveda L."/>
            <person name="Shimizu-Inatsugi R."/>
            <person name="Schlapbach R."/>
            <person name="Sreeman S.M."/>
            <person name="Shimizu K.K."/>
        </authorList>
    </citation>
    <scope>NUCLEOTIDE SEQUENCE</scope>
</reference>
<dbReference type="AlphaFoldDB" id="A0AAV5BK79"/>
<dbReference type="InterPro" id="IPR020084">
    <property type="entry name" value="NUDIX_hydrolase_CS"/>
</dbReference>
<gene>
    <name evidence="5" type="primary">ga02183</name>
    <name evidence="5" type="ORF">PR202_ga02183</name>
</gene>
<accession>A0AAV5BK79</accession>
<dbReference type="InterPro" id="IPR015797">
    <property type="entry name" value="NUDIX_hydrolase-like_dom_sf"/>
</dbReference>
<dbReference type="PANTHER" id="PTHR13994:SF13">
    <property type="entry name" value="FI03680P"/>
    <property type="match status" value="1"/>
</dbReference>
<dbReference type="FunFam" id="3.40.630.30:FF:000016">
    <property type="entry name" value="nudix hydrolase 2"/>
    <property type="match status" value="1"/>
</dbReference>
<dbReference type="Pfam" id="PF00293">
    <property type="entry name" value="NUDIX"/>
    <property type="match status" value="1"/>
</dbReference>
<dbReference type="SUPFAM" id="SSF52016">
    <property type="entry name" value="LeuD/IlvD-like"/>
    <property type="match status" value="1"/>
</dbReference>
<dbReference type="EMBL" id="BQKI01000001">
    <property type="protein sequence ID" value="GJM86332.1"/>
    <property type="molecule type" value="Genomic_DNA"/>
</dbReference>
<dbReference type="CDD" id="cd04670">
    <property type="entry name" value="NUDIX_ASFGF2_Nudt6"/>
    <property type="match status" value="1"/>
</dbReference>
<proteinExistence type="inferred from homology"/>
<comment type="similarity">
    <text evidence="1">Belongs to the Nudix hydrolase family.</text>
</comment>
<dbReference type="Gene3D" id="3.90.79.10">
    <property type="entry name" value="Nucleoside Triphosphate Pyrophosphohydrolase"/>
    <property type="match status" value="1"/>
</dbReference>
<dbReference type="InterPro" id="IPR000086">
    <property type="entry name" value="NUDIX_hydrolase_dom"/>
</dbReference>
<keyword evidence="2" id="KW-0479">Metal-binding</keyword>
<protein>
    <recommendedName>
        <fullName evidence="4">Nudix hydrolase domain-containing protein</fullName>
    </recommendedName>
</protein>
<dbReference type="GO" id="GO:0051287">
    <property type="term" value="F:NAD binding"/>
    <property type="evidence" value="ECO:0007669"/>
    <property type="project" value="TreeGrafter"/>
</dbReference>
<evidence type="ECO:0000259" key="4">
    <source>
        <dbReference type="PROSITE" id="PS51462"/>
    </source>
</evidence>
<dbReference type="GO" id="GO:0046872">
    <property type="term" value="F:metal ion binding"/>
    <property type="evidence" value="ECO:0007669"/>
    <property type="project" value="UniProtKB-KW"/>
</dbReference>
<keyword evidence="3" id="KW-0378">Hydrolase</keyword>
<evidence type="ECO:0000256" key="3">
    <source>
        <dbReference type="ARBA" id="ARBA00022801"/>
    </source>
</evidence>
<dbReference type="PROSITE" id="PS00893">
    <property type="entry name" value="NUDIX_BOX"/>
    <property type="match status" value="1"/>
</dbReference>
<organism evidence="5 6">
    <name type="scientific">Eleusine coracana subsp. coracana</name>
    <dbReference type="NCBI Taxonomy" id="191504"/>
    <lineage>
        <taxon>Eukaryota</taxon>
        <taxon>Viridiplantae</taxon>
        <taxon>Streptophyta</taxon>
        <taxon>Embryophyta</taxon>
        <taxon>Tracheophyta</taxon>
        <taxon>Spermatophyta</taxon>
        <taxon>Magnoliopsida</taxon>
        <taxon>Liliopsida</taxon>
        <taxon>Poales</taxon>
        <taxon>Poaceae</taxon>
        <taxon>PACMAD clade</taxon>
        <taxon>Chloridoideae</taxon>
        <taxon>Cynodonteae</taxon>
        <taxon>Eleusininae</taxon>
        <taxon>Eleusine</taxon>
    </lineage>
</organism>
<dbReference type="SUPFAM" id="SSF55811">
    <property type="entry name" value="Nudix"/>
    <property type="match status" value="1"/>
</dbReference>
<keyword evidence="6" id="KW-1185">Reference proteome</keyword>
<dbReference type="InterPro" id="IPR040618">
    <property type="entry name" value="Pre-Nudix"/>
</dbReference>
<dbReference type="GO" id="GO:0035529">
    <property type="term" value="F:NADH pyrophosphatase activity"/>
    <property type="evidence" value="ECO:0007669"/>
    <property type="project" value="TreeGrafter"/>
</dbReference>
<comment type="caution">
    <text evidence="5">The sequence shown here is derived from an EMBL/GenBank/DDBJ whole genome shotgun (WGS) entry which is preliminary data.</text>
</comment>
<dbReference type="PROSITE" id="PS51462">
    <property type="entry name" value="NUDIX"/>
    <property type="match status" value="1"/>
</dbReference>
<evidence type="ECO:0000256" key="2">
    <source>
        <dbReference type="ARBA" id="ARBA00022723"/>
    </source>
</evidence>
<feature type="domain" description="Nudix hydrolase" evidence="4">
    <location>
        <begin position="368"/>
        <end position="498"/>
    </location>
</feature>
<dbReference type="PRINTS" id="PR01356">
    <property type="entry name" value="GFGPROTEIN"/>
</dbReference>
<dbReference type="FunFam" id="3.90.79.10:FF:000015">
    <property type="entry name" value="Nudix hydrolase 8"/>
    <property type="match status" value="1"/>
</dbReference>
<dbReference type="GO" id="GO:0047631">
    <property type="term" value="F:ADP-ribose diphosphatase activity"/>
    <property type="evidence" value="ECO:0007669"/>
    <property type="project" value="TreeGrafter"/>
</dbReference>
<dbReference type="PANTHER" id="PTHR13994">
    <property type="entry name" value="NUDIX HYDROLASE RELATED"/>
    <property type="match status" value="1"/>
</dbReference>
<dbReference type="InterPro" id="IPR003293">
    <property type="entry name" value="Nudix_hydrolase6-like"/>
</dbReference>
<dbReference type="Gene3D" id="3.40.630.30">
    <property type="match status" value="1"/>
</dbReference>
<name>A0AAV5BK79_ELECO</name>
<evidence type="ECO:0000256" key="1">
    <source>
        <dbReference type="ARBA" id="ARBA00005582"/>
    </source>
</evidence>